<dbReference type="SUPFAM" id="SSF158791">
    <property type="entry name" value="MgtE N-terminal domain-like"/>
    <property type="match status" value="1"/>
</dbReference>
<dbReference type="Pfam" id="PF03448">
    <property type="entry name" value="MgtE_N"/>
    <property type="match status" value="1"/>
</dbReference>
<dbReference type="PANTHER" id="PTHR43773:SF1">
    <property type="entry name" value="MAGNESIUM TRANSPORTER MGTE"/>
    <property type="match status" value="1"/>
</dbReference>
<dbReference type="Pfam" id="PF00571">
    <property type="entry name" value="CBS"/>
    <property type="match status" value="2"/>
</dbReference>
<dbReference type="RefSeq" id="WP_268008802.1">
    <property type="nucleotide sequence ID" value="NZ_BSUT01000003.1"/>
</dbReference>
<dbReference type="InterPro" id="IPR006669">
    <property type="entry name" value="MgtE_transporter"/>
</dbReference>
<evidence type="ECO:0000313" key="3">
    <source>
        <dbReference type="EMBL" id="WAH44934.1"/>
    </source>
</evidence>
<proteinExistence type="predicted"/>
<dbReference type="SMART" id="SM00116">
    <property type="entry name" value="CBS"/>
    <property type="match status" value="2"/>
</dbReference>
<dbReference type="InterPro" id="IPR011033">
    <property type="entry name" value="PRC_barrel-like_sf"/>
</dbReference>
<gene>
    <name evidence="3" type="ORF">NZD89_28230</name>
</gene>
<protein>
    <submittedName>
        <fullName evidence="3">CBS domain-containing protein</fullName>
    </submittedName>
</protein>
<dbReference type="EMBL" id="CP104068">
    <property type="protein sequence ID" value="WAH44934.1"/>
    <property type="molecule type" value="Genomic_DNA"/>
</dbReference>
<dbReference type="Pfam" id="PF05239">
    <property type="entry name" value="PRC"/>
    <property type="match status" value="1"/>
</dbReference>
<evidence type="ECO:0000313" key="4">
    <source>
        <dbReference type="Proteomes" id="UP001164761"/>
    </source>
</evidence>
<dbReference type="InterPro" id="IPR046342">
    <property type="entry name" value="CBS_dom_sf"/>
</dbReference>
<keyword evidence="3" id="KW-0614">Plasmid</keyword>
<dbReference type="SUPFAM" id="SSF50346">
    <property type="entry name" value="PRC-barrel domain"/>
    <property type="match status" value="1"/>
</dbReference>
<dbReference type="Proteomes" id="UP001164761">
    <property type="component" value="Plasmid unnamed1"/>
</dbReference>
<accession>A0ABY6ZQ38</accession>
<sequence length="414" mass="46646">MKFGTTFYLSRVINNAVFSSDNVAVGKLRDIIVDLESVRPRAIAVKIKQKHKTVIADISDFSITKVHSQYRIECQKLREIENKEGWLCLVQDILDKQIVDMYGRKVVRVNDLRLVALSTGTYVVAFDVGFEGFLRRLGVAKPLKKLLRPFNVTIASNLLLWDEVETIDSSNRGIKLSNTYTKLSTLHPSDVADILEDLDRTTRLGIFSSLDVETAADVLEELEPDAQASVVENMTTNQAVDMLGRLPADEVADILDEISGDKADEILNAMDVDSRAEIQDLMGYPEDSVGSMMTTEMVAIQKNLSCADALSYIRTEKPEAEIAYYTFVVDEHKRLQGYITLRDLVIAENSEQIEKVMESEPITVYDDEDIDELLSKMTKYNLVVMPVVSRDDELLGTILLSDVVDHLLKSRRKR</sequence>
<geneLocation type="plasmid" evidence="3 4">
    <name>unnamed1</name>
</geneLocation>
<name>A0ABY6ZQ38_9BACL</name>
<keyword evidence="1" id="KW-0129">CBS domain</keyword>
<dbReference type="InterPro" id="IPR006668">
    <property type="entry name" value="Mg_transptr_MgtE_intracell_dom"/>
</dbReference>
<dbReference type="PROSITE" id="PS51371">
    <property type="entry name" value="CBS"/>
    <property type="match status" value="2"/>
</dbReference>
<evidence type="ECO:0000259" key="2">
    <source>
        <dbReference type="PROSITE" id="PS51371"/>
    </source>
</evidence>
<evidence type="ECO:0000256" key="1">
    <source>
        <dbReference type="PROSITE-ProRule" id="PRU00703"/>
    </source>
</evidence>
<dbReference type="InterPro" id="IPR027275">
    <property type="entry name" value="PRC-brl_dom"/>
</dbReference>
<dbReference type="InterPro" id="IPR000644">
    <property type="entry name" value="CBS_dom"/>
</dbReference>
<dbReference type="SMART" id="SM00924">
    <property type="entry name" value="MgtE_N"/>
    <property type="match status" value="1"/>
</dbReference>
<keyword evidence="4" id="KW-1185">Reference proteome</keyword>
<feature type="domain" description="CBS" evidence="2">
    <location>
        <begin position="357"/>
        <end position="414"/>
    </location>
</feature>
<dbReference type="PANTHER" id="PTHR43773">
    <property type="entry name" value="MAGNESIUM TRANSPORTER MGTE"/>
    <property type="match status" value="1"/>
</dbReference>
<dbReference type="Gene3D" id="3.10.580.10">
    <property type="entry name" value="CBS-domain"/>
    <property type="match status" value="1"/>
</dbReference>
<dbReference type="SUPFAM" id="SSF54631">
    <property type="entry name" value="CBS-domain pair"/>
    <property type="match status" value="1"/>
</dbReference>
<feature type="domain" description="CBS" evidence="2">
    <location>
        <begin position="293"/>
        <end position="355"/>
    </location>
</feature>
<reference evidence="3" key="1">
    <citation type="submission" date="2022-08" db="EMBL/GenBank/DDBJ databases">
        <title>Alicyclobacillus fastidiosus DSM 17978, complete genome.</title>
        <authorList>
            <person name="Wang Q."/>
            <person name="Cai R."/>
            <person name="Wang Z."/>
        </authorList>
    </citation>
    <scope>NUCLEOTIDE SEQUENCE</scope>
    <source>
        <strain evidence="3">DSM 17978</strain>
        <plasmid evidence="3">unnamed1</plasmid>
    </source>
</reference>
<organism evidence="3 4">
    <name type="scientific">Alicyclobacillus fastidiosus</name>
    <dbReference type="NCBI Taxonomy" id="392011"/>
    <lineage>
        <taxon>Bacteria</taxon>
        <taxon>Bacillati</taxon>
        <taxon>Bacillota</taxon>
        <taxon>Bacilli</taxon>
        <taxon>Bacillales</taxon>
        <taxon>Alicyclobacillaceae</taxon>
        <taxon>Alicyclobacillus</taxon>
    </lineage>
</organism>
<dbReference type="CDD" id="cd04606">
    <property type="entry name" value="CBS_pair_Mg_transporter"/>
    <property type="match status" value="1"/>
</dbReference>
<dbReference type="InterPro" id="IPR038076">
    <property type="entry name" value="MgtE_N_sf"/>
</dbReference>
<dbReference type="Gene3D" id="1.25.60.10">
    <property type="entry name" value="MgtE N-terminal domain-like"/>
    <property type="match status" value="1"/>
</dbReference>